<proteinExistence type="predicted"/>
<keyword evidence="4" id="KW-0786">Thiamine pyrophosphate</keyword>
<dbReference type="Proteomes" id="UP001500603">
    <property type="component" value="Unassembled WGS sequence"/>
</dbReference>
<dbReference type="PANTHER" id="PTHR42980">
    <property type="entry name" value="2-OXOISOVALERATE DEHYDROGENASE SUBUNIT BETA-RELATED"/>
    <property type="match status" value="1"/>
</dbReference>
<dbReference type="Pfam" id="PF02779">
    <property type="entry name" value="Transket_pyr"/>
    <property type="match status" value="1"/>
</dbReference>
<protein>
    <recommendedName>
        <fullName evidence="7">Transketolase-like pyrimidine-binding domain-containing protein</fullName>
    </recommendedName>
</protein>
<dbReference type="InterPro" id="IPR005475">
    <property type="entry name" value="Transketolase-like_Pyr-bd"/>
</dbReference>
<feature type="region of interest" description="Disordered" evidence="6">
    <location>
        <begin position="386"/>
        <end position="581"/>
    </location>
</feature>
<dbReference type="Pfam" id="PF00676">
    <property type="entry name" value="E1_dh"/>
    <property type="match status" value="1"/>
</dbReference>
<feature type="compositionally biased region" description="Low complexity" evidence="6">
    <location>
        <begin position="489"/>
        <end position="503"/>
    </location>
</feature>
<accession>A0ABP9KC74</accession>
<comment type="catalytic activity">
    <reaction evidence="5">
        <text>N(6)-[(R)-lipoyl]-L-lysyl-[protein] + 2-oxoglutarate + H(+) = N(6)-[(R)-S(8)-succinyldihydrolipoyl]-L-lysyl-[protein] + CO2</text>
        <dbReference type="Rhea" id="RHEA:12188"/>
        <dbReference type="Rhea" id="RHEA-COMP:10474"/>
        <dbReference type="Rhea" id="RHEA-COMP:20092"/>
        <dbReference type="ChEBI" id="CHEBI:15378"/>
        <dbReference type="ChEBI" id="CHEBI:16526"/>
        <dbReference type="ChEBI" id="CHEBI:16810"/>
        <dbReference type="ChEBI" id="CHEBI:83099"/>
        <dbReference type="ChEBI" id="CHEBI:83120"/>
        <dbReference type="EC" id="1.2.4.2"/>
    </reaction>
</comment>
<evidence type="ECO:0000256" key="3">
    <source>
        <dbReference type="ARBA" id="ARBA00023002"/>
    </source>
</evidence>
<dbReference type="Pfam" id="PF02780">
    <property type="entry name" value="Transketolase_C"/>
    <property type="match status" value="1"/>
</dbReference>
<evidence type="ECO:0000256" key="1">
    <source>
        <dbReference type="ARBA" id="ARBA00001964"/>
    </source>
</evidence>
<dbReference type="InterPro" id="IPR009014">
    <property type="entry name" value="Transketo_C/PFOR_II"/>
</dbReference>
<dbReference type="InterPro" id="IPR029061">
    <property type="entry name" value="THDP-binding"/>
</dbReference>
<dbReference type="Gene3D" id="3.40.50.920">
    <property type="match status" value="1"/>
</dbReference>
<organism evidence="8 9">
    <name type="scientific">Nocardia callitridis</name>
    <dbReference type="NCBI Taxonomy" id="648753"/>
    <lineage>
        <taxon>Bacteria</taxon>
        <taxon>Bacillati</taxon>
        <taxon>Actinomycetota</taxon>
        <taxon>Actinomycetes</taxon>
        <taxon>Mycobacteriales</taxon>
        <taxon>Nocardiaceae</taxon>
        <taxon>Nocardia</taxon>
    </lineage>
</organism>
<dbReference type="SUPFAM" id="SSF52518">
    <property type="entry name" value="Thiamin diphosphate-binding fold (THDP-binding)"/>
    <property type="match status" value="2"/>
</dbReference>
<dbReference type="SMART" id="SM00861">
    <property type="entry name" value="Transket_pyr"/>
    <property type="match status" value="1"/>
</dbReference>
<dbReference type="EMBL" id="BAABJM010000002">
    <property type="protein sequence ID" value="GAA5053667.1"/>
    <property type="molecule type" value="Genomic_DNA"/>
</dbReference>
<feature type="compositionally biased region" description="Polar residues" evidence="6">
    <location>
        <begin position="428"/>
        <end position="437"/>
    </location>
</feature>
<feature type="compositionally biased region" description="Low complexity" evidence="6">
    <location>
        <begin position="512"/>
        <end position="580"/>
    </location>
</feature>
<evidence type="ECO:0000256" key="4">
    <source>
        <dbReference type="ARBA" id="ARBA00023052"/>
    </source>
</evidence>
<keyword evidence="9" id="KW-1185">Reference proteome</keyword>
<dbReference type="RefSeq" id="WP_345495728.1">
    <property type="nucleotide sequence ID" value="NZ_BAABJM010000002.1"/>
</dbReference>
<dbReference type="PANTHER" id="PTHR42980:SF1">
    <property type="entry name" value="2-OXOISOVALERATE DEHYDROGENASE SUBUNIT BETA, MITOCHONDRIAL"/>
    <property type="match status" value="1"/>
</dbReference>
<gene>
    <name evidence="8" type="ORF">GCM10023318_27770</name>
</gene>
<reference evidence="9" key="1">
    <citation type="journal article" date="2019" name="Int. J. Syst. Evol. Microbiol.">
        <title>The Global Catalogue of Microorganisms (GCM) 10K type strain sequencing project: providing services to taxonomists for standard genome sequencing and annotation.</title>
        <authorList>
            <consortium name="The Broad Institute Genomics Platform"/>
            <consortium name="The Broad Institute Genome Sequencing Center for Infectious Disease"/>
            <person name="Wu L."/>
            <person name="Ma J."/>
        </authorList>
    </citation>
    <scope>NUCLEOTIDE SEQUENCE [LARGE SCALE GENOMIC DNA]</scope>
    <source>
        <strain evidence="9">JCM 18298</strain>
    </source>
</reference>
<dbReference type="SUPFAM" id="SSF52922">
    <property type="entry name" value="TK C-terminal domain-like"/>
    <property type="match status" value="1"/>
</dbReference>
<comment type="caution">
    <text evidence="8">The sequence shown here is derived from an EMBL/GenBank/DDBJ whole genome shotgun (WGS) entry which is preliminary data.</text>
</comment>
<comment type="cofactor">
    <cofactor evidence="1">
        <name>thiamine diphosphate</name>
        <dbReference type="ChEBI" id="CHEBI:58937"/>
    </cofactor>
</comment>
<evidence type="ECO:0000313" key="9">
    <source>
        <dbReference type="Proteomes" id="UP001500603"/>
    </source>
</evidence>
<feature type="domain" description="Transketolase-like pyrimidine-binding" evidence="7">
    <location>
        <begin position="584"/>
        <end position="765"/>
    </location>
</feature>
<keyword evidence="3" id="KW-0560">Oxidoreductase</keyword>
<dbReference type="Gene3D" id="3.40.50.970">
    <property type="match status" value="2"/>
</dbReference>
<evidence type="ECO:0000256" key="5">
    <source>
        <dbReference type="ARBA" id="ARBA00051911"/>
    </source>
</evidence>
<sequence length="918" mass="95528">MTDAGRELDQRFRCEVALATPEPPSAEREFLAPELTGADCLDLFDAQATSRHLDLAARRLGAAKRGFYSIGSSGHEGNVALAFALRDTDPVLPHYRSGALYVQRTRGVPGLNPIRDVLLGVVAAAADPISGGRHKVFGSKRAHIIPQTSTIASQLPRAVGLAFAVDRAARLGITNEWPSDAVVLCGFGDASANHSTAVGAVNTATHTARQGIGMPILFVCEDNGIGISVPTPPGWIEDAYGNRTGLQYFEADGGDLRDAVTTAIAATRWVRTRRAPAFLRLRTVRLLGHAGSDMESAYRRSTDIAADLGRDPVLATARLLIAAGVATPPGVLARYDAIAREVADTAETVSYEATLGSAIEVIAPLAPSRPEFVRADVLDTTPMASAAASEVDAASEPTTARPSAPGLNTPRAAWDTKPAAPQAGSDAASKTTTTNMGDSVPLTNADAPAAAGTKKTTHPTEAEAPPQSAITQDETAAPATDPTTPPAPTTAGTTPPTEAGVPAQPAITNKKAAAPITGPSTTSSSPIASTKPSAPLADYSTPTTSTAARTKTGASVADPDASSTSPTASAKNAAPATDSAGAPRTLAQAINHTLALMLEHSPDLLVFGEDVGRKGGVYGVTKTLRRRFGARRVFDTLLDEQSVLGTALGAGLAGFVPVPEIQYLAYVHNAADQLRGEAATLSFFSAGQYRNPMVVRIAGYAYQKGFGGHFHNDNSVAALRDIPGLVVASPARADDAAAMLRTCVSAARVDGRVCVFLEPIALYHTRDLHEDGDEGWLAATDTEHVELGRARVYGAGTDLTIVSFANGVPMSLRVAQRLSARGVRVRVLDLRWLAPLPIDDLREHAEATGRVLVADETRRSGGVSEAVCTAMIDTGFAGRIARVTSADSFVPLGPAATAVLLNETMIEEAALRLVSGAR</sequence>
<evidence type="ECO:0000256" key="2">
    <source>
        <dbReference type="ARBA" id="ARBA00022532"/>
    </source>
</evidence>
<name>A0ABP9KC74_9NOCA</name>
<evidence type="ECO:0000256" key="6">
    <source>
        <dbReference type="SAM" id="MobiDB-lite"/>
    </source>
</evidence>
<keyword evidence="2" id="KW-0816">Tricarboxylic acid cycle</keyword>
<evidence type="ECO:0000313" key="8">
    <source>
        <dbReference type="EMBL" id="GAA5053667.1"/>
    </source>
</evidence>
<evidence type="ECO:0000259" key="7">
    <source>
        <dbReference type="SMART" id="SM00861"/>
    </source>
</evidence>
<dbReference type="InterPro" id="IPR033248">
    <property type="entry name" value="Transketolase_C"/>
</dbReference>
<feature type="compositionally biased region" description="Low complexity" evidence="6">
    <location>
        <begin position="386"/>
        <end position="396"/>
    </location>
</feature>
<feature type="compositionally biased region" description="Low complexity" evidence="6">
    <location>
        <begin position="473"/>
        <end position="482"/>
    </location>
</feature>
<dbReference type="InterPro" id="IPR001017">
    <property type="entry name" value="DH_E1"/>
</dbReference>